<gene>
    <name evidence="1" type="ORF">ABDJ38_14990</name>
</gene>
<name>A0ABV0D016_9SPHN</name>
<organism evidence="1 2">
    <name type="scientific">Aurantiacibacter flavus</name>
    <dbReference type="NCBI Taxonomy" id="3145232"/>
    <lineage>
        <taxon>Bacteria</taxon>
        <taxon>Pseudomonadati</taxon>
        <taxon>Pseudomonadota</taxon>
        <taxon>Alphaproteobacteria</taxon>
        <taxon>Sphingomonadales</taxon>
        <taxon>Erythrobacteraceae</taxon>
        <taxon>Aurantiacibacter</taxon>
    </lineage>
</organism>
<evidence type="ECO:0000313" key="1">
    <source>
        <dbReference type="EMBL" id="MEN7538485.1"/>
    </source>
</evidence>
<protein>
    <submittedName>
        <fullName evidence="1">Uncharacterized protein</fullName>
    </submittedName>
</protein>
<keyword evidence="2" id="KW-1185">Reference proteome</keyword>
<reference evidence="1 2" key="1">
    <citation type="submission" date="2024-05" db="EMBL/GenBank/DDBJ databases">
        <authorList>
            <person name="Park S."/>
        </authorList>
    </citation>
    <scope>NUCLEOTIDE SEQUENCE [LARGE SCALE GENOMIC DNA]</scope>
    <source>
        <strain evidence="1 2">DGU5</strain>
    </source>
</reference>
<evidence type="ECO:0000313" key="2">
    <source>
        <dbReference type="Proteomes" id="UP001484535"/>
    </source>
</evidence>
<dbReference type="Proteomes" id="UP001484535">
    <property type="component" value="Unassembled WGS sequence"/>
</dbReference>
<sequence>MLTGTRQIDEPVDRAQQVIARHVVLDTEAVEQRPLHHRPLAYHQPDLRLPAKIESGLHTDRKREFFNGIRPILGHSGVQPERLEAVIRKGWRA</sequence>
<accession>A0ABV0D016</accession>
<comment type="caution">
    <text evidence="1">The sequence shown here is derived from an EMBL/GenBank/DDBJ whole genome shotgun (WGS) entry which is preliminary data.</text>
</comment>
<dbReference type="RefSeq" id="WP_346785957.1">
    <property type="nucleotide sequence ID" value="NZ_JBDLBR010000005.1"/>
</dbReference>
<dbReference type="EMBL" id="JBDLBR010000005">
    <property type="protein sequence ID" value="MEN7538485.1"/>
    <property type="molecule type" value="Genomic_DNA"/>
</dbReference>
<proteinExistence type="predicted"/>